<evidence type="ECO:0000313" key="10">
    <source>
        <dbReference type="Proteomes" id="UP000325641"/>
    </source>
</evidence>
<feature type="transmembrane region" description="Helical" evidence="8">
    <location>
        <begin position="250"/>
        <end position="269"/>
    </location>
</feature>
<dbReference type="Pfam" id="PF09594">
    <property type="entry name" value="GT87"/>
    <property type="match status" value="1"/>
</dbReference>
<feature type="transmembrane region" description="Helical" evidence="8">
    <location>
        <begin position="376"/>
        <end position="395"/>
    </location>
</feature>
<evidence type="ECO:0000256" key="7">
    <source>
        <dbReference type="ARBA" id="ARBA00024033"/>
    </source>
</evidence>
<evidence type="ECO:0000256" key="4">
    <source>
        <dbReference type="ARBA" id="ARBA00022692"/>
    </source>
</evidence>
<feature type="transmembrane region" description="Helical" evidence="8">
    <location>
        <begin position="99"/>
        <end position="118"/>
    </location>
</feature>
<feature type="transmembrane region" description="Helical" evidence="8">
    <location>
        <begin position="207"/>
        <end position="229"/>
    </location>
</feature>
<feature type="transmembrane region" description="Helical" evidence="8">
    <location>
        <begin position="347"/>
        <end position="370"/>
    </location>
</feature>
<dbReference type="OrthoDB" id="7679563at2"/>
<dbReference type="RefSeq" id="WP_151644708.1">
    <property type="nucleotide sequence ID" value="NZ_CP044543.1"/>
</dbReference>
<feature type="transmembrane region" description="Helical" evidence="8">
    <location>
        <begin position="178"/>
        <end position="201"/>
    </location>
</feature>
<feature type="transmembrane region" description="Helical" evidence="8">
    <location>
        <begin position="138"/>
        <end position="171"/>
    </location>
</feature>
<evidence type="ECO:0000256" key="3">
    <source>
        <dbReference type="ARBA" id="ARBA00022679"/>
    </source>
</evidence>
<accession>A0A5P6P3P7</accession>
<keyword evidence="5 8" id="KW-1133">Transmembrane helix</keyword>
<protein>
    <submittedName>
        <fullName evidence="9">DUF2029 domain-containing protein</fullName>
    </submittedName>
</protein>
<reference evidence="10" key="1">
    <citation type="submission" date="2019-10" db="EMBL/GenBank/DDBJ databases">
        <title>Complete Genome Sequence of Bradyrhizobium betae type strain PL7HG1T.</title>
        <authorList>
            <person name="Bromfield E.S.P."/>
            <person name="Cloutier S."/>
        </authorList>
    </citation>
    <scope>NUCLEOTIDE SEQUENCE [LARGE SCALE GENOMIC DNA]</scope>
    <source>
        <strain evidence="10">PL7HG1</strain>
    </source>
</reference>
<comment type="subcellular location">
    <subcellularLocation>
        <location evidence="1">Cell membrane</location>
        <topology evidence="1">Multi-pass membrane protein</topology>
    </subcellularLocation>
</comment>
<dbReference type="KEGG" id="bbet:F8237_11505"/>
<dbReference type="EMBL" id="CP044543">
    <property type="protein sequence ID" value="QFI72969.1"/>
    <property type="molecule type" value="Genomic_DNA"/>
</dbReference>
<feature type="transmembrane region" description="Helical" evidence="8">
    <location>
        <begin position="275"/>
        <end position="294"/>
    </location>
</feature>
<evidence type="ECO:0000256" key="8">
    <source>
        <dbReference type="SAM" id="Phobius"/>
    </source>
</evidence>
<evidence type="ECO:0000313" key="9">
    <source>
        <dbReference type="EMBL" id="QFI72969.1"/>
    </source>
</evidence>
<comment type="similarity">
    <text evidence="7">Belongs to the glycosyltransferase 87 family.</text>
</comment>
<keyword evidence="2" id="KW-1003">Cell membrane</keyword>
<evidence type="ECO:0000256" key="1">
    <source>
        <dbReference type="ARBA" id="ARBA00004651"/>
    </source>
</evidence>
<feature type="transmembrane region" description="Helical" evidence="8">
    <location>
        <begin position="18"/>
        <end position="39"/>
    </location>
</feature>
<organism evidence="9 10">
    <name type="scientific">Bradyrhizobium betae</name>
    <dbReference type="NCBI Taxonomy" id="244734"/>
    <lineage>
        <taxon>Bacteria</taxon>
        <taxon>Pseudomonadati</taxon>
        <taxon>Pseudomonadota</taxon>
        <taxon>Alphaproteobacteria</taxon>
        <taxon>Hyphomicrobiales</taxon>
        <taxon>Nitrobacteraceae</taxon>
        <taxon>Bradyrhizobium</taxon>
    </lineage>
</organism>
<name>A0A5P6P3P7_9BRAD</name>
<dbReference type="Proteomes" id="UP000325641">
    <property type="component" value="Chromosome"/>
</dbReference>
<dbReference type="GO" id="GO:0005886">
    <property type="term" value="C:plasma membrane"/>
    <property type="evidence" value="ECO:0007669"/>
    <property type="project" value="UniProtKB-SubCell"/>
</dbReference>
<evidence type="ECO:0000256" key="5">
    <source>
        <dbReference type="ARBA" id="ARBA00022989"/>
    </source>
</evidence>
<evidence type="ECO:0000256" key="2">
    <source>
        <dbReference type="ARBA" id="ARBA00022475"/>
    </source>
</evidence>
<keyword evidence="3" id="KW-0808">Transferase</keyword>
<dbReference type="GO" id="GO:0016758">
    <property type="term" value="F:hexosyltransferase activity"/>
    <property type="evidence" value="ECO:0007669"/>
    <property type="project" value="InterPro"/>
</dbReference>
<dbReference type="AlphaFoldDB" id="A0A5P6P3P7"/>
<proteinExistence type="inferred from homology"/>
<keyword evidence="6 8" id="KW-0472">Membrane</keyword>
<dbReference type="InterPro" id="IPR018584">
    <property type="entry name" value="GT87"/>
</dbReference>
<keyword evidence="4 8" id="KW-0812">Transmembrane</keyword>
<evidence type="ECO:0000256" key="6">
    <source>
        <dbReference type="ARBA" id="ARBA00023136"/>
    </source>
</evidence>
<gene>
    <name evidence="9" type="ORF">F8237_11505</name>
</gene>
<sequence length="419" mass="45014">MLAKTLEQIQSSPGRRATYVRCLLATLAAIVGFKTYWFFRWGFWHGHEIPDFAAFHLVAQRVWLGDLDLTYRFAAFMKMQAGMSGGATGFMPWTYPPQFGLLLAPLAFLPIWAAYFVFTATTLTAYLMTLRAIAREHFAQILVVLFPAMAITIGSGQNGFLSGALIGLVCINLQKRKVFAGLALGAMVIKPHLAIAVGLYLLATRRWATIVTAATVVLVSSLLCTVAFGPHIWIAWQGAIRESAGFLEQGMYPLFRMISAYAALFNAGVPASAAFWGQVTVAGLALVAVVACIARGMPPSFTLGVAATVSVMISPYAYDYDLPIVGIGLALLIPDLPKVTSPGERSIMYGLVMLAGAYGLLQSIGLAAGLNERFKPAIAGIALIALLAMLLRILWRNAQPVAATRLAAVELGSPARLPE</sequence>